<dbReference type="GO" id="GO:0005096">
    <property type="term" value="F:GTPase activator activity"/>
    <property type="evidence" value="ECO:0007669"/>
    <property type="project" value="UniProtKB-KW"/>
</dbReference>
<feature type="region of interest" description="Disordered" evidence="2">
    <location>
        <begin position="20"/>
        <end position="42"/>
    </location>
</feature>
<reference evidence="4 5" key="1">
    <citation type="journal article" date="2018" name="PLoS Genet.">
        <title>Population sequencing reveals clonal diversity and ancestral inbreeding in the grapevine cultivar Chardonnay.</title>
        <authorList>
            <person name="Roach M.J."/>
            <person name="Johnson D.L."/>
            <person name="Bohlmann J."/>
            <person name="van Vuuren H.J."/>
            <person name="Jones S.J."/>
            <person name="Pretorius I.S."/>
            <person name="Schmidt S.A."/>
            <person name="Borneman A.R."/>
        </authorList>
    </citation>
    <scope>NUCLEOTIDE SEQUENCE [LARGE SCALE GENOMIC DNA]</scope>
    <source>
        <strain evidence="5">cv. Chardonnay</strain>
        <tissue evidence="4">Leaf</tissue>
    </source>
</reference>
<accession>A0A438JQH5</accession>
<gene>
    <name evidence="4" type="ORF">CK203_013137</name>
</gene>
<evidence type="ECO:0000313" key="4">
    <source>
        <dbReference type="EMBL" id="RVX11193.1"/>
    </source>
</evidence>
<name>A0A438JQH5_VITVI</name>
<dbReference type="Proteomes" id="UP000288805">
    <property type="component" value="Unassembled WGS sequence"/>
</dbReference>
<dbReference type="Gene3D" id="2.30.29.230">
    <property type="match status" value="1"/>
</dbReference>
<dbReference type="EMBL" id="QGNW01000032">
    <property type="protein sequence ID" value="RVX11193.1"/>
    <property type="molecule type" value="Genomic_DNA"/>
</dbReference>
<evidence type="ECO:0000313" key="5">
    <source>
        <dbReference type="Proteomes" id="UP000288805"/>
    </source>
</evidence>
<feature type="domain" description="Small G protein signalling modulator 1/2 Rab-binding" evidence="3">
    <location>
        <begin position="45"/>
        <end position="164"/>
    </location>
</feature>
<evidence type="ECO:0000256" key="1">
    <source>
        <dbReference type="ARBA" id="ARBA00022468"/>
    </source>
</evidence>
<sequence length="333" mass="36845">MQEAELHDLSDDADYAASQLQGSASFSRSGSSKRSSSSESDGAEIVYSKDNVTIHPTQYASERISGRLRLIKQGSSLFMTWIPYKGQRSNPRLSEKDKSLYTIRAVPFTDVRSIRRHTPTLGWQYVIVVLSSGLAFPPLYFYNGGVREFLATIKQHAFLVRLTSNAFVGKITSIKAKIQALLEGILQSKILSCLDLLAENDFAIAISWMCKRERGVWKYDGSADDANVFLVNDFQDPLQVRVVLIYFFGEASSLNLEITPRMYSKKSIKGRSLFGAISGATSHSFYNLDGKEVGNVTQLLFGVKLLLILSCFCGLPSDSVQVAALNSPGTYTK</sequence>
<comment type="caution">
    <text evidence="4">The sequence shown here is derived from an EMBL/GenBank/DDBJ whole genome shotgun (WGS) entry which is preliminary data.</text>
</comment>
<dbReference type="Pfam" id="PF12068">
    <property type="entry name" value="PH_RBD"/>
    <property type="match status" value="1"/>
</dbReference>
<organism evidence="4 5">
    <name type="scientific">Vitis vinifera</name>
    <name type="common">Grape</name>
    <dbReference type="NCBI Taxonomy" id="29760"/>
    <lineage>
        <taxon>Eukaryota</taxon>
        <taxon>Viridiplantae</taxon>
        <taxon>Streptophyta</taxon>
        <taxon>Embryophyta</taxon>
        <taxon>Tracheophyta</taxon>
        <taxon>Spermatophyta</taxon>
        <taxon>Magnoliopsida</taxon>
        <taxon>eudicotyledons</taxon>
        <taxon>Gunneridae</taxon>
        <taxon>Pentapetalae</taxon>
        <taxon>rosids</taxon>
        <taxon>Vitales</taxon>
        <taxon>Vitaceae</taxon>
        <taxon>Viteae</taxon>
        <taxon>Vitis</taxon>
    </lineage>
</organism>
<feature type="compositionally biased region" description="Low complexity" evidence="2">
    <location>
        <begin position="23"/>
        <end position="40"/>
    </location>
</feature>
<evidence type="ECO:0000259" key="3">
    <source>
        <dbReference type="Pfam" id="PF12068"/>
    </source>
</evidence>
<protein>
    <recommendedName>
        <fullName evidence="3">Small G protein signalling modulator 1/2 Rab-binding domain-containing protein</fullName>
    </recommendedName>
</protein>
<dbReference type="InterPro" id="IPR021935">
    <property type="entry name" value="SGSM1/2_RBD"/>
</dbReference>
<proteinExistence type="predicted"/>
<evidence type="ECO:0000256" key="2">
    <source>
        <dbReference type="SAM" id="MobiDB-lite"/>
    </source>
</evidence>
<dbReference type="AlphaFoldDB" id="A0A438JQH5"/>
<keyword evidence="1" id="KW-0343">GTPase activation</keyword>